<feature type="domain" description="HNH nuclease" evidence="1">
    <location>
        <begin position="117"/>
        <end position="195"/>
    </location>
</feature>
<dbReference type="Pfam" id="PF25324">
    <property type="entry name" value="DUF7881"/>
    <property type="match status" value="1"/>
</dbReference>
<name>A0A179UMF6_BLAGS</name>
<dbReference type="OrthoDB" id="2142759at2759"/>
<accession>A0A179UMF6</accession>
<proteinExistence type="predicted"/>
<dbReference type="RefSeq" id="XP_031578733.1">
    <property type="nucleotide sequence ID" value="XM_031721972.1"/>
</dbReference>
<dbReference type="GeneID" id="8509444"/>
<dbReference type="VEuPathDB" id="FungiDB:BDBG_05074"/>
<dbReference type="Pfam" id="PF13391">
    <property type="entry name" value="HNH_2"/>
    <property type="match status" value="1"/>
</dbReference>
<gene>
    <name evidence="3" type="ORF">BDBG_05074</name>
</gene>
<sequence>MPIDRASWRNVWLYEASTGNLLGGTHQNGSLIGANLLSILDGVLLAVIDDQWSVKHRNSGITISQTNAALQPHEYDIYCQSTGRLNNEPWVARLISHSVSGEVDAFRDGVRARDGKCVISGIVNVRAPWNTWSGFEAAHIFPLACENVCMEFNYGRWIIDMDCTTGVSGINSIQHGLLLRAVLHLDVDNYLFSINPDIRSDWMAGPWILFAVTHKTPIVSLVHCCVGISDRQF</sequence>
<keyword evidence="4" id="KW-1185">Reference proteome</keyword>
<dbReference type="STRING" id="559298.A0A179UMF6"/>
<evidence type="ECO:0000259" key="2">
    <source>
        <dbReference type="Pfam" id="PF25324"/>
    </source>
</evidence>
<protein>
    <submittedName>
        <fullName evidence="3">Uncharacterized protein</fullName>
    </submittedName>
</protein>
<organism evidence="3 4">
    <name type="scientific">Blastomyces gilchristii (strain SLH14081)</name>
    <name type="common">Blastomyces dermatitidis</name>
    <dbReference type="NCBI Taxonomy" id="559298"/>
    <lineage>
        <taxon>Eukaryota</taxon>
        <taxon>Fungi</taxon>
        <taxon>Dikarya</taxon>
        <taxon>Ascomycota</taxon>
        <taxon>Pezizomycotina</taxon>
        <taxon>Eurotiomycetes</taxon>
        <taxon>Eurotiomycetidae</taxon>
        <taxon>Onygenales</taxon>
        <taxon>Ajellomycetaceae</taxon>
        <taxon>Blastomyces</taxon>
    </lineage>
</organism>
<dbReference type="KEGG" id="bgh:BDBG_05074"/>
<reference evidence="4" key="1">
    <citation type="journal article" date="2015" name="PLoS Genet.">
        <title>The dynamic genome and transcriptome of the human fungal pathogen Blastomyces and close relative Emmonsia.</title>
        <authorList>
            <person name="Munoz J.F."/>
            <person name="Gauthier G.M."/>
            <person name="Desjardins C.A."/>
            <person name="Gallo J.E."/>
            <person name="Holder J."/>
            <person name="Sullivan T.D."/>
            <person name="Marty A.J."/>
            <person name="Carmen J.C."/>
            <person name="Chen Z."/>
            <person name="Ding L."/>
            <person name="Gujja S."/>
            <person name="Magrini V."/>
            <person name="Misas E."/>
            <person name="Mitreva M."/>
            <person name="Priest M."/>
            <person name="Saif S."/>
            <person name="Whiston E.A."/>
            <person name="Young S."/>
            <person name="Zeng Q."/>
            <person name="Goldman W.E."/>
            <person name="Mardis E.R."/>
            <person name="Taylor J.W."/>
            <person name="McEwen J.G."/>
            <person name="Clay O.K."/>
            <person name="Klein B.S."/>
            <person name="Cuomo C.A."/>
        </authorList>
    </citation>
    <scope>NUCLEOTIDE SEQUENCE [LARGE SCALE GENOMIC DNA]</scope>
    <source>
        <strain evidence="4">SLH14081</strain>
    </source>
</reference>
<evidence type="ECO:0000313" key="3">
    <source>
        <dbReference type="EMBL" id="OAT09265.1"/>
    </source>
</evidence>
<dbReference type="InterPro" id="IPR057203">
    <property type="entry name" value="DUF7881"/>
</dbReference>
<dbReference type="AlphaFoldDB" id="A0A179UMF6"/>
<feature type="domain" description="DUF7881" evidence="2">
    <location>
        <begin position="8"/>
        <end position="82"/>
    </location>
</feature>
<evidence type="ECO:0000259" key="1">
    <source>
        <dbReference type="Pfam" id="PF13391"/>
    </source>
</evidence>
<dbReference type="Proteomes" id="UP000002038">
    <property type="component" value="Unassembled WGS sequence"/>
</dbReference>
<dbReference type="InterPro" id="IPR003615">
    <property type="entry name" value="HNH_nuc"/>
</dbReference>
<dbReference type="EMBL" id="GG657457">
    <property type="protein sequence ID" value="OAT09265.1"/>
    <property type="molecule type" value="Genomic_DNA"/>
</dbReference>
<evidence type="ECO:0000313" key="4">
    <source>
        <dbReference type="Proteomes" id="UP000002038"/>
    </source>
</evidence>